<reference evidence="3 4" key="1">
    <citation type="submission" date="2024-10" db="EMBL/GenBank/DDBJ databases">
        <title>Updated reference genomes for cyclostephanoid diatoms.</title>
        <authorList>
            <person name="Roberts W.R."/>
            <person name="Alverson A.J."/>
        </authorList>
    </citation>
    <scope>NUCLEOTIDE SEQUENCE [LARGE SCALE GENOMIC DNA]</scope>
    <source>
        <strain evidence="3 4">AJA010-31</strain>
    </source>
</reference>
<keyword evidence="2" id="KW-0472">Membrane</keyword>
<evidence type="ECO:0000313" key="4">
    <source>
        <dbReference type="Proteomes" id="UP001530400"/>
    </source>
</evidence>
<comment type="caution">
    <text evidence="3">The sequence shown here is derived from an EMBL/GenBank/DDBJ whole genome shotgun (WGS) entry which is preliminary data.</text>
</comment>
<evidence type="ECO:0000313" key="3">
    <source>
        <dbReference type="EMBL" id="KAL3802704.1"/>
    </source>
</evidence>
<feature type="transmembrane region" description="Helical" evidence="2">
    <location>
        <begin position="37"/>
        <end position="56"/>
    </location>
</feature>
<feature type="compositionally biased region" description="Basic and acidic residues" evidence="1">
    <location>
        <begin position="18"/>
        <end position="31"/>
    </location>
</feature>
<keyword evidence="4" id="KW-1185">Reference proteome</keyword>
<sequence length="440" mass="48231">MSPRDQSTEIDQLLPSPKEQRRPKSAHEYSDQSRRRVRCAVIAAASLVILGIFNVLTKPASHKYKKTVERTYKPSKQLKYLNQLTGDALANLAQAGANVNVAPLVAVDAQLTAAAPPANTVECSSQIMIMRHCDKDVQVRDKHGKVRIRDKRDFFGDGHCSSKGKERSAYIATLFVENDEFQGLVNGTKESVDILSDEGVPPIPAVNATEVAFDAIKPQFPTPLKIYALNDARYNKNPNKEHQNFREVETVTPLADKFHLDVNETFGVNEEGDLATDFFTSLSKSVKMNVDRALIGANPAAGEDDISNGDLSTLRLCQNGMTVVNWKHSLIPNLANALGCGKEEGCPKKYRGQDFDTVWVITYKYSVPFNAAPQTPIVPPAVAVDTTAAAPLDVEALSKGSSNASKEKHHRQLKSNSSEGHGISWVITAQTVQEGFDQVY</sequence>
<organism evidence="3 4">
    <name type="scientific">Cyclotella atomus</name>
    <dbReference type="NCBI Taxonomy" id="382360"/>
    <lineage>
        <taxon>Eukaryota</taxon>
        <taxon>Sar</taxon>
        <taxon>Stramenopiles</taxon>
        <taxon>Ochrophyta</taxon>
        <taxon>Bacillariophyta</taxon>
        <taxon>Coscinodiscophyceae</taxon>
        <taxon>Thalassiosirophycidae</taxon>
        <taxon>Stephanodiscales</taxon>
        <taxon>Stephanodiscaceae</taxon>
        <taxon>Cyclotella</taxon>
    </lineage>
</organism>
<evidence type="ECO:0000256" key="2">
    <source>
        <dbReference type="SAM" id="Phobius"/>
    </source>
</evidence>
<keyword evidence="2" id="KW-0812">Transmembrane</keyword>
<dbReference type="EMBL" id="JALLPJ020000088">
    <property type="protein sequence ID" value="KAL3802704.1"/>
    <property type="molecule type" value="Genomic_DNA"/>
</dbReference>
<gene>
    <name evidence="3" type="ORF">ACHAWO_007318</name>
</gene>
<evidence type="ECO:0000256" key="1">
    <source>
        <dbReference type="SAM" id="MobiDB-lite"/>
    </source>
</evidence>
<feature type="region of interest" description="Disordered" evidence="1">
    <location>
        <begin position="1"/>
        <end position="31"/>
    </location>
</feature>
<name>A0ABD3QQM9_9STRA</name>
<dbReference type="Proteomes" id="UP001530400">
    <property type="component" value="Unassembled WGS sequence"/>
</dbReference>
<proteinExistence type="predicted"/>
<accession>A0ABD3QQM9</accession>
<protein>
    <submittedName>
        <fullName evidence="3">Uncharacterized protein</fullName>
    </submittedName>
</protein>
<dbReference type="AlphaFoldDB" id="A0ABD3QQM9"/>
<keyword evidence="2" id="KW-1133">Transmembrane helix</keyword>
<feature type="region of interest" description="Disordered" evidence="1">
    <location>
        <begin position="398"/>
        <end position="417"/>
    </location>
</feature>